<comment type="caution">
    <text evidence="1">The sequence shown here is derived from an EMBL/GenBank/DDBJ whole genome shotgun (WGS) entry which is preliminary data.</text>
</comment>
<dbReference type="EMBL" id="BAABFA010000004">
    <property type="protein sequence ID" value="GAA4460527.1"/>
    <property type="molecule type" value="Genomic_DNA"/>
</dbReference>
<reference evidence="2" key="1">
    <citation type="journal article" date="2019" name="Int. J. Syst. Evol. Microbiol.">
        <title>The Global Catalogue of Microorganisms (GCM) 10K type strain sequencing project: providing services to taxonomists for standard genome sequencing and annotation.</title>
        <authorList>
            <consortium name="The Broad Institute Genomics Platform"/>
            <consortium name="The Broad Institute Genome Sequencing Center for Infectious Disease"/>
            <person name="Wu L."/>
            <person name="Ma J."/>
        </authorList>
    </citation>
    <scope>NUCLEOTIDE SEQUENCE [LARGE SCALE GENOMIC DNA]</scope>
    <source>
        <strain evidence="2">JCM 32105</strain>
    </source>
</reference>
<name>A0ABP8N505_9BACT</name>
<keyword evidence="2" id="KW-1185">Reference proteome</keyword>
<protein>
    <recommendedName>
        <fullName evidence="3">ArnR1-like winged helix-turn-helix domain-containing protein</fullName>
    </recommendedName>
</protein>
<dbReference type="RefSeq" id="WP_345077559.1">
    <property type="nucleotide sequence ID" value="NZ_BAABFA010000004.1"/>
</dbReference>
<dbReference type="Proteomes" id="UP001500067">
    <property type="component" value="Unassembled WGS sequence"/>
</dbReference>
<evidence type="ECO:0008006" key="3">
    <source>
        <dbReference type="Google" id="ProtNLM"/>
    </source>
</evidence>
<evidence type="ECO:0000313" key="2">
    <source>
        <dbReference type="Proteomes" id="UP001500067"/>
    </source>
</evidence>
<accession>A0ABP8N505</accession>
<organism evidence="1 2">
    <name type="scientific">Nemorincola caseinilytica</name>
    <dbReference type="NCBI Taxonomy" id="2054315"/>
    <lineage>
        <taxon>Bacteria</taxon>
        <taxon>Pseudomonadati</taxon>
        <taxon>Bacteroidota</taxon>
        <taxon>Chitinophagia</taxon>
        <taxon>Chitinophagales</taxon>
        <taxon>Chitinophagaceae</taxon>
        <taxon>Nemorincola</taxon>
    </lineage>
</organism>
<gene>
    <name evidence="1" type="ORF">GCM10023093_03320</name>
</gene>
<sequence>MNVFNIVLAIIRRRCVHVNVPYDGCLDDIRSEIDAMYHENIDFYLDFLQDLGLIKYNMQEKAISLTERGRYTETLFS</sequence>
<proteinExistence type="predicted"/>
<evidence type="ECO:0000313" key="1">
    <source>
        <dbReference type="EMBL" id="GAA4460527.1"/>
    </source>
</evidence>